<evidence type="ECO:0000313" key="2">
    <source>
        <dbReference type="Proteomes" id="UP000077755"/>
    </source>
</evidence>
<keyword evidence="2" id="KW-1185">Reference proteome</keyword>
<dbReference type="GO" id="GO:0043565">
    <property type="term" value="F:sequence-specific DNA binding"/>
    <property type="evidence" value="ECO:0007669"/>
    <property type="project" value="InterPro"/>
</dbReference>
<name>A0A161Y3W4_DAUCS</name>
<reference evidence="1" key="1">
    <citation type="journal article" date="2016" name="Nat. Genet.">
        <title>A high-quality carrot genome assembly provides new insights into carotenoid accumulation and asterid genome evolution.</title>
        <authorList>
            <person name="Iorizzo M."/>
            <person name="Ellison S."/>
            <person name="Senalik D."/>
            <person name="Zeng P."/>
            <person name="Satapoomin P."/>
            <person name="Huang J."/>
            <person name="Bowman M."/>
            <person name="Iovene M."/>
            <person name="Sanseverino W."/>
            <person name="Cavagnaro P."/>
            <person name="Yildiz M."/>
            <person name="Macko-Podgorni A."/>
            <person name="Moranska E."/>
            <person name="Grzebelus E."/>
            <person name="Grzebelus D."/>
            <person name="Ashrafi H."/>
            <person name="Zheng Z."/>
            <person name="Cheng S."/>
            <person name="Spooner D."/>
            <person name="Van Deynze A."/>
            <person name="Simon P."/>
        </authorList>
    </citation>
    <scope>NUCLEOTIDE SEQUENCE</scope>
    <source>
        <tissue evidence="1">Leaf</tissue>
    </source>
</reference>
<evidence type="ECO:0000313" key="1">
    <source>
        <dbReference type="EMBL" id="WOH08093.1"/>
    </source>
</evidence>
<dbReference type="PANTHER" id="PTHR46354:SF13">
    <property type="entry name" value="PROTEIN DOG1-LIKE 4"/>
    <property type="match status" value="1"/>
</dbReference>
<dbReference type="Pfam" id="PF14144">
    <property type="entry name" value="DOG1"/>
    <property type="match status" value="1"/>
</dbReference>
<accession>A0A161Y3W4</accession>
<organism evidence="1 2">
    <name type="scientific">Daucus carota subsp. sativus</name>
    <name type="common">Carrot</name>
    <dbReference type="NCBI Taxonomy" id="79200"/>
    <lineage>
        <taxon>Eukaryota</taxon>
        <taxon>Viridiplantae</taxon>
        <taxon>Streptophyta</taxon>
        <taxon>Embryophyta</taxon>
        <taxon>Tracheophyta</taxon>
        <taxon>Spermatophyta</taxon>
        <taxon>Magnoliopsida</taxon>
        <taxon>eudicotyledons</taxon>
        <taxon>Gunneridae</taxon>
        <taxon>Pentapetalae</taxon>
        <taxon>asterids</taxon>
        <taxon>campanulids</taxon>
        <taxon>Apiales</taxon>
        <taxon>Apiaceae</taxon>
        <taxon>Apioideae</taxon>
        <taxon>Scandiceae</taxon>
        <taxon>Daucinae</taxon>
        <taxon>Daucus</taxon>
        <taxon>Daucus sect. Daucus</taxon>
    </lineage>
</organism>
<sequence length="237" mass="26767">MAGGSSSSSSSSSNPRASFETFFEGWLVRQEHFLEELQSVVETCEESRHEDLEELSDRVLSHYKQYYEEKSRMCSRNVFLVFNPTWFTPFERTFFWIAGFKPDLALRVVSVAAGDLTPEQNQSIEKLKKEMRVVEKELSAELARVQESVAAPELMVVGGRAPVDGEIGNIDGVLEEIRADMVAVLSNADVLRTRTAERLVGILNPVQKVKFLAAATQLQLRVRTVGLQRETRNRARN</sequence>
<dbReference type="OrthoDB" id="781635at2759"/>
<dbReference type="GO" id="GO:0006351">
    <property type="term" value="P:DNA-templated transcription"/>
    <property type="evidence" value="ECO:0007669"/>
    <property type="project" value="InterPro"/>
</dbReference>
<dbReference type="Proteomes" id="UP000077755">
    <property type="component" value="Chromosome 7"/>
</dbReference>
<dbReference type="AlphaFoldDB" id="A0A161Y3W4"/>
<dbReference type="PROSITE" id="PS51806">
    <property type="entry name" value="DOG1"/>
    <property type="match status" value="1"/>
</dbReference>
<dbReference type="KEGG" id="dcr:108195206"/>
<protein>
    <submittedName>
        <fullName evidence="1">Uncharacterized protein</fullName>
    </submittedName>
</protein>
<dbReference type="InterPro" id="IPR051886">
    <property type="entry name" value="Seed_Dev/Stress_Resp_Reg"/>
</dbReference>
<dbReference type="InterPro" id="IPR025422">
    <property type="entry name" value="TGA_domain"/>
</dbReference>
<dbReference type="OMA" id="AHYQQYY"/>
<dbReference type="Gramene" id="KZM86879">
    <property type="protein sequence ID" value="KZM86879"/>
    <property type="gene ID" value="DCAR_024013"/>
</dbReference>
<dbReference type="EMBL" id="CP093349">
    <property type="protein sequence ID" value="WOH08093.1"/>
    <property type="molecule type" value="Genomic_DNA"/>
</dbReference>
<dbReference type="PANTHER" id="PTHR46354">
    <property type="entry name" value="DOG1 DOMAIN-CONTAINING PROTEIN"/>
    <property type="match status" value="1"/>
</dbReference>
<proteinExistence type="predicted"/>
<gene>
    <name evidence="1" type="ORF">DCAR_0727530</name>
</gene>
<reference evidence="1" key="2">
    <citation type="submission" date="2022-03" db="EMBL/GenBank/DDBJ databases">
        <title>Draft title - Genomic analysis of global carrot germplasm unveils the trajectory of domestication and the origin of high carotenoid orange carrot.</title>
        <authorList>
            <person name="Iorizzo M."/>
            <person name="Ellison S."/>
            <person name="Senalik D."/>
            <person name="Macko-Podgorni A."/>
            <person name="Grzebelus D."/>
            <person name="Bostan H."/>
            <person name="Rolling W."/>
            <person name="Curaba J."/>
            <person name="Simon P."/>
        </authorList>
    </citation>
    <scope>NUCLEOTIDE SEQUENCE</scope>
    <source>
        <tissue evidence="1">Leaf</tissue>
    </source>
</reference>